<keyword evidence="3 9" id="KW-0479">Metal-binding</keyword>
<dbReference type="GO" id="GO:0003899">
    <property type="term" value="F:DNA-directed RNA polymerase activity"/>
    <property type="evidence" value="ECO:0007669"/>
    <property type="project" value="InterPro"/>
</dbReference>
<evidence type="ECO:0000313" key="14">
    <source>
        <dbReference type="WBParaSite" id="HDID_0000116101-mRNA-1"/>
    </source>
</evidence>
<dbReference type="GO" id="GO:0008270">
    <property type="term" value="F:zinc ion binding"/>
    <property type="evidence" value="ECO:0007669"/>
    <property type="project" value="UniProtKB-KW"/>
</dbReference>
<dbReference type="Proteomes" id="UP000274504">
    <property type="component" value="Unassembled WGS sequence"/>
</dbReference>
<gene>
    <name evidence="12" type="ORF">HDID_LOCUS1162</name>
</gene>
<feature type="binding site" evidence="9">
    <location>
        <position position="38"/>
    </location>
    <ligand>
        <name>Zn(2+)</name>
        <dbReference type="ChEBI" id="CHEBI:29105"/>
        <label>1</label>
    </ligand>
</feature>
<dbReference type="PANTHER" id="PTHR11239">
    <property type="entry name" value="DNA-DIRECTED RNA POLYMERASE"/>
    <property type="match status" value="1"/>
</dbReference>
<keyword evidence="2 8" id="KW-0240">DNA-directed RNA polymerase</keyword>
<dbReference type="SMART" id="SM00440">
    <property type="entry name" value="ZnF_C2C2"/>
    <property type="match status" value="1"/>
</dbReference>
<feature type="domain" description="TFIIS-type" evidence="11">
    <location>
        <begin position="111"/>
        <end position="151"/>
    </location>
</feature>
<keyword evidence="8" id="KW-0804">Transcription</keyword>
<comment type="function">
    <text evidence="8">DNA-dependent RNA polymerase catalyzes the transcription of DNA into RNA using the four ribonucleoside triphosphates as substrates.</text>
</comment>
<protein>
    <recommendedName>
        <fullName evidence="8">DNA-directed RNA polymerase subunit</fullName>
    </recommendedName>
</protein>
<dbReference type="PIRSF" id="PIRSF005586">
    <property type="entry name" value="RNApol_RpoM"/>
    <property type="match status" value="1"/>
</dbReference>
<evidence type="ECO:0000256" key="10">
    <source>
        <dbReference type="PIRSR" id="PIRSR005586-2"/>
    </source>
</evidence>
<evidence type="ECO:0000256" key="1">
    <source>
        <dbReference type="ARBA" id="ARBA00004604"/>
    </source>
</evidence>
<dbReference type="AlphaFoldDB" id="A0A0R3SA20"/>
<feature type="binding site" evidence="9">
    <location>
        <position position="143"/>
    </location>
    <ligand>
        <name>Zn(2+)</name>
        <dbReference type="ChEBI" id="CHEBI:29105"/>
        <label>2</label>
    </ligand>
</feature>
<feature type="binding site" evidence="9">
    <location>
        <position position="22"/>
    </location>
    <ligand>
        <name>Zn(2+)</name>
        <dbReference type="ChEBI" id="CHEBI:29105"/>
        <label>1</label>
    </ligand>
</feature>
<keyword evidence="6 8" id="KW-0539">Nucleus</keyword>
<feature type="binding site" evidence="9">
    <location>
        <position position="118"/>
    </location>
    <ligand>
        <name>Zn(2+)</name>
        <dbReference type="ChEBI" id="CHEBI:29105"/>
        <label>2</label>
    </ligand>
</feature>
<dbReference type="OrthoDB" id="10056816at2759"/>
<feature type="binding site" evidence="9">
    <location>
        <position position="115"/>
    </location>
    <ligand>
        <name>Zn(2+)</name>
        <dbReference type="ChEBI" id="CHEBI:29105"/>
        <label>2</label>
    </ligand>
</feature>
<proteinExistence type="inferred from homology"/>
<comment type="subcellular location">
    <subcellularLocation>
        <location evidence="1">Nucleus</location>
        <location evidence="1">Nucleolus</location>
    </subcellularLocation>
</comment>
<reference evidence="14" key="1">
    <citation type="submission" date="2017-02" db="UniProtKB">
        <authorList>
            <consortium name="WormBaseParasite"/>
        </authorList>
    </citation>
    <scope>IDENTIFICATION</scope>
</reference>
<organism evidence="14">
    <name type="scientific">Hymenolepis diminuta</name>
    <name type="common">Rat tapeworm</name>
    <dbReference type="NCBI Taxonomy" id="6216"/>
    <lineage>
        <taxon>Eukaryota</taxon>
        <taxon>Metazoa</taxon>
        <taxon>Spiralia</taxon>
        <taxon>Lophotrochozoa</taxon>
        <taxon>Platyhelminthes</taxon>
        <taxon>Cestoda</taxon>
        <taxon>Eucestoda</taxon>
        <taxon>Cyclophyllidea</taxon>
        <taxon>Hymenolepididae</taxon>
        <taxon>Hymenolepis</taxon>
    </lineage>
</organism>
<dbReference type="InterPro" id="IPR001222">
    <property type="entry name" value="Znf_TFIIS"/>
</dbReference>
<evidence type="ECO:0000256" key="5">
    <source>
        <dbReference type="ARBA" id="ARBA00022833"/>
    </source>
</evidence>
<evidence type="ECO:0000259" key="11">
    <source>
        <dbReference type="PROSITE" id="PS51133"/>
    </source>
</evidence>
<sequence length="154" mass="17446">MSHGNPPPEGLSRSHRYFCYVCGTLLPHKVTPNDSFQCRKCLTHTYLSWFIDMKVRFGSENVNDCEITNYQTLPIFDKILADAQKACQAEEVLRKAGEFLPICDNIDGPSVKRDCPYCGNGTMTYVTMQLRAADEGQTVIYTCTECKQKEVENT</sequence>
<keyword evidence="4 10" id="KW-0863">Zinc-finger</keyword>
<accession>A0A0R3SA20</accession>
<dbReference type="PROSITE" id="PS00466">
    <property type="entry name" value="ZF_TFIIS_1"/>
    <property type="match status" value="1"/>
</dbReference>
<dbReference type="WBParaSite" id="HDID_0000116101-mRNA-1">
    <property type="protein sequence ID" value="HDID_0000116101-mRNA-1"/>
    <property type="gene ID" value="HDID_0000116101"/>
</dbReference>
<dbReference type="GO" id="GO:0005736">
    <property type="term" value="C:RNA polymerase I complex"/>
    <property type="evidence" value="ECO:0007669"/>
    <property type="project" value="TreeGrafter"/>
</dbReference>
<dbReference type="SUPFAM" id="SSF57783">
    <property type="entry name" value="Zinc beta-ribbon"/>
    <property type="match status" value="1"/>
</dbReference>
<evidence type="ECO:0000256" key="7">
    <source>
        <dbReference type="ARBA" id="ARBA00044497"/>
    </source>
</evidence>
<dbReference type="Pfam" id="PF01096">
    <property type="entry name" value="Zn_ribbon_TFIIS"/>
    <property type="match status" value="1"/>
</dbReference>
<evidence type="ECO:0000256" key="8">
    <source>
        <dbReference type="PIRNR" id="PIRNR005586"/>
    </source>
</evidence>
<keyword evidence="5 9" id="KW-0862">Zinc</keyword>
<reference evidence="12 13" key="2">
    <citation type="submission" date="2018-11" db="EMBL/GenBank/DDBJ databases">
        <authorList>
            <consortium name="Pathogen Informatics"/>
        </authorList>
    </citation>
    <scope>NUCLEOTIDE SEQUENCE [LARGE SCALE GENOMIC DNA]</scope>
</reference>
<feature type="zinc finger region" description="C4-type" evidence="10">
    <location>
        <begin position="19"/>
        <end position="41"/>
    </location>
</feature>
<name>A0A0R3SA20_HYMDI</name>
<comment type="function">
    <text evidence="7">Core component of RNA polymerase I (Pol I), a DNA-dependent RNA polymerase which synthesizes ribosomal RNA precursors using the four ribonucleoside triphosphates as substrates. Can mediate Pol I proofreading of the nascent RNA transcript. Anchors into the Pol I active site to monitor transcription fidelity and cleave mis-incorporated 5'-ribonucleotides.</text>
</comment>
<evidence type="ECO:0000256" key="3">
    <source>
        <dbReference type="ARBA" id="ARBA00022723"/>
    </source>
</evidence>
<evidence type="ECO:0000313" key="13">
    <source>
        <dbReference type="Proteomes" id="UP000274504"/>
    </source>
</evidence>
<evidence type="ECO:0000256" key="9">
    <source>
        <dbReference type="PIRSR" id="PIRSR005586-1"/>
    </source>
</evidence>
<dbReference type="PROSITE" id="PS51133">
    <property type="entry name" value="ZF_TFIIS_2"/>
    <property type="match status" value="1"/>
</dbReference>
<dbReference type="GO" id="GO:0006363">
    <property type="term" value="P:termination of RNA polymerase I transcription"/>
    <property type="evidence" value="ECO:0007669"/>
    <property type="project" value="TreeGrafter"/>
</dbReference>
<evidence type="ECO:0000256" key="6">
    <source>
        <dbReference type="ARBA" id="ARBA00023242"/>
    </source>
</evidence>
<feature type="binding site" evidence="9">
    <location>
        <position position="19"/>
    </location>
    <ligand>
        <name>Zn(2+)</name>
        <dbReference type="ChEBI" id="CHEBI:29105"/>
        <label>1</label>
    </ligand>
</feature>
<feature type="binding site" evidence="9">
    <location>
        <position position="146"/>
    </location>
    <ligand>
        <name>Zn(2+)</name>
        <dbReference type="ChEBI" id="CHEBI:29105"/>
        <label>2</label>
    </ligand>
</feature>
<comment type="similarity">
    <text evidence="8">Belongs to the archaeal rpoM/eukaryotic RPA12/RPB9/RPC11 RNA polymerase family.</text>
</comment>
<dbReference type="EMBL" id="UYSG01000199">
    <property type="protein sequence ID" value="VDL18623.1"/>
    <property type="molecule type" value="Genomic_DNA"/>
</dbReference>
<evidence type="ECO:0000256" key="2">
    <source>
        <dbReference type="ARBA" id="ARBA00022478"/>
    </source>
</evidence>
<dbReference type="STRING" id="6216.A0A0R3SA20"/>
<dbReference type="PANTHER" id="PTHR11239:SF14">
    <property type="entry name" value="DNA-DIRECTED RNA POLYMERASE I SUBUNIT RPA12"/>
    <property type="match status" value="1"/>
</dbReference>
<dbReference type="InterPro" id="IPR034004">
    <property type="entry name" value="Zn_ribbon_RPA12_C"/>
</dbReference>
<dbReference type="InterPro" id="IPR012164">
    <property type="entry name" value="Rpa12/Rpb9/Rpc10/TFS"/>
</dbReference>
<dbReference type="Gene3D" id="2.20.25.10">
    <property type="match status" value="1"/>
</dbReference>
<feature type="binding site" evidence="9">
    <location>
        <position position="41"/>
    </location>
    <ligand>
        <name>Zn(2+)</name>
        <dbReference type="ChEBI" id="CHEBI:29105"/>
        <label>1</label>
    </ligand>
</feature>
<evidence type="ECO:0000256" key="4">
    <source>
        <dbReference type="ARBA" id="ARBA00022771"/>
    </source>
</evidence>
<evidence type="ECO:0000313" key="12">
    <source>
        <dbReference type="EMBL" id="VDL18623.1"/>
    </source>
</evidence>
<dbReference type="GO" id="GO:0003676">
    <property type="term" value="F:nucleic acid binding"/>
    <property type="evidence" value="ECO:0007669"/>
    <property type="project" value="InterPro"/>
</dbReference>
<dbReference type="CDD" id="cd10507">
    <property type="entry name" value="Zn-ribbon_RPA12"/>
    <property type="match status" value="1"/>
</dbReference>